<evidence type="ECO:0000256" key="1">
    <source>
        <dbReference type="SAM" id="MobiDB-lite"/>
    </source>
</evidence>
<dbReference type="Proteomes" id="UP000197003">
    <property type="component" value="Chromosome"/>
</dbReference>
<evidence type="ECO:0000313" key="2">
    <source>
        <dbReference type="EMBL" id="ASD64218.1"/>
    </source>
</evidence>
<feature type="compositionally biased region" description="Basic and acidic residues" evidence="1">
    <location>
        <begin position="44"/>
        <end position="54"/>
    </location>
</feature>
<gene>
    <name evidence="2" type="ORF">B9G79_11900</name>
</gene>
<dbReference type="EMBL" id="CP020946">
    <property type="protein sequence ID" value="ASD64218.1"/>
    <property type="molecule type" value="Genomic_DNA"/>
</dbReference>
<proteinExistence type="predicted"/>
<protein>
    <submittedName>
        <fullName evidence="2">Uncharacterized protein</fullName>
    </submittedName>
</protein>
<reference evidence="2 3" key="1">
    <citation type="submission" date="2017-04" db="EMBL/GenBank/DDBJ databases">
        <title>Whole genome sequence of Bdellovibrio bacteriovorus strain SSB218315.</title>
        <authorList>
            <person name="Oyedara O."/>
            <person name="Rodriguez-Perez M.A."/>
        </authorList>
    </citation>
    <scope>NUCLEOTIDE SEQUENCE [LARGE SCALE GENOMIC DNA]</scope>
    <source>
        <strain evidence="2 3">SSB218315</strain>
    </source>
</reference>
<accession>A0A1Z3N9R5</accession>
<dbReference type="OrthoDB" id="5296353at2"/>
<evidence type="ECO:0000313" key="3">
    <source>
        <dbReference type="Proteomes" id="UP000197003"/>
    </source>
</evidence>
<feature type="region of interest" description="Disordered" evidence="1">
    <location>
        <begin position="29"/>
        <end position="54"/>
    </location>
</feature>
<name>A0A1Z3N9R5_BDEBC</name>
<dbReference type="RefSeq" id="WP_088565697.1">
    <property type="nucleotide sequence ID" value="NZ_CP020946.1"/>
</dbReference>
<dbReference type="AlphaFoldDB" id="A0A1Z3N9R5"/>
<organism evidence="2 3">
    <name type="scientific">Bdellovibrio bacteriovorus</name>
    <dbReference type="NCBI Taxonomy" id="959"/>
    <lineage>
        <taxon>Bacteria</taxon>
        <taxon>Pseudomonadati</taxon>
        <taxon>Bdellovibrionota</taxon>
        <taxon>Bdellovibrionia</taxon>
        <taxon>Bdellovibrionales</taxon>
        <taxon>Pseudobdellovibrionaceae</taxon>
        <taxon>Bdellovibrio</taxon>
    </lineage>
</organism>
<sequence>MRKRYIALIVAAFIVAIILTRPKWNVEAEPRGSAAGSSPAIEHAPLREGDEKANGFDTSMEAHESVPELDADYDTHKWSSWLKAGQETSL</sequence>